<evidence type="ECO:0000256" key="6">
    <source>
        <dbReference type="ARBA" id="ARBA00022777"/>
    </source>
</evidence>
<comment type="caution">
    <text evidence="12">The sequence shown here is derived from an EMBL/GenBank/DDBJ whole genome shotgun (WGS) entry which is preliminary data.</text>
</comment>
<evidence type="ECO:0000313" key="13">
    <source>
        <dbReference type="Proteomes" id="UP000289857"/>
    </source>
</evidence>
<evidence type="ECO:0000256" key="3">
    <source>
        <dbReference type="ARBA" id="ARBA00022553"/>
    </source>
</evidence>
<keyword evidence="10" id="KW-0472">Membrane</keyword>
<dbReference type="GO" id="GO:0046983">
    <property type="term" value="F:protein dimerization activity"/>
    <property type="evidence" value="ECO:0007669"/>
    <property type="project" value="InterPro"/>
</dbReference>
<dbReference type="InterPro" id="IPR036890">
    <property type="entry name" value="HATPase_C_sf"/>
</dbReference>
<evidence type="ECO:0000256" key="9">
    <source>
        <dbReference type="SAM" id="Coils"/>
    </source>
</evidence>
<dbReference type="PANTHER" id="PTHR24421">
    <property type="entry name" value="NITRATE/NITRITE SENSOR PROTEIN NARX-RELATED"/>
    <property type="match status" value="1"/>
</dbReference>
<dbReference type="RefSeq" id="WP_129460144.1">
    <property type="nucleotide sequence ID" value="NZ_SBKN01000001.1"/>
</dbReference>
<comment type="catalytic activity">
    <reaction evidence="1">
        <text>ATP + protein L-histidine = ADP + protein N-phospho-L-histidine.</text>
        <dbReference type="EC" id="2.7.13.3"/>
    </reaction>
</comment>
<proteinExistence type="predicted"/>
<dbReference type="InterPro" id="IPR011712">
    <property type="entry name" value="Sig_transdc_His_kin_sub3_dim/P"/>
</dbReference>
<name>A0A4V1N2Z1_9FLAO</name>
<keyword evidence="8" id="KW-0902">Two-component regulatory system</keyword>
<sequence>MRYLLSLLVLLLFVSCEEKDSYSELLGIINSNEKSINNVKQIKSLIIKIDSVKQDSSRISLLNSLLTKTNKFDYKHISFEIIKKIDKSSVDRYDKIYANYLINKALYFRKTENLDSSFFYYNEAKKKNENIKNIKFLISSLYGMAELESKFNNYVTSEIKLKRVINLSTINNNYKYYYISCIALGNNYMSKGDYYLSLYYHKKAHEYYLKNKEKLDFNFLHREVFLNNIGNVYKHLTKYEVAIDLFNKALRNKSVIIQKDYELYGILISNLGHCYLNLKNYNQAIKHFRIAETVFRKLKNYEELSLVLIQQSELYKKLKNKKVSDFKGVNALKYSRLAKALKCELFILEKLIQLEYNTKANTINYINLRNKIDKIEDKSRNIFYKIQLETNQITQAKEKAENQRNQVVWAIGILLFVSAFLFIIYRNRLMNSKMEFQQKHQKSNERIHELIVQNQALEVEVRQKEQRRIAMEIHDGVLNQLASIRFKLFKLELNQEAQTIKEALQNVNSIQNIEVELRNLTHDLHAQSSNDRILLIPIIQQLIHVHQEIYNIQIELQKDNWDWEQLSAEIKMGFTRIIQEALHNVVKHAKATQVLIQLQYESNNIILRIKDNGQGLDFSSSTSGIGLANIHLRAEQIQSKVKITSKRNQGTEIQINTPVFS</sequence>
<evidence type="ECO:0000256" key="4">
    <source>
        <dbReference type="ARBA" id="ARBA00022679"/>
    </source>
</evidence>
<dbReference type="SMART" id="SM00387">
    <property type="entry name" value="HATPase_c"/>
    <property type="match status" value="1"/>
</dbReference>
<keyword evidence="5" id="KW-0547">Nucleotide-binding</keyword>
<dbReference type="Pfam" id="PF02518">
    <property type="entry name" value="HATPase_c"/>
    <property type="match status" value="1"/>
</dbReference>
<dbReference type="CDD" id="cd16917">
    <property type="entry name" value="HATPase_UhpB-NarQ-NarX-like"/>
    <property type="match status" value="1"/>
</dbReference>
<evidence type="ECO:0000259" key="11">
    <source>
        <dbReference type="PROSITE" id="PS50109"/>
    </source>
</evidence>
<dbReference type="OrthoDB" id="9778366at2"/>
<keyword evidence="13" id="KW-1185">Reference proteome</keyword>
<dbReference type="PANTHER" id="PTHR24421:SF10">
    <property type="entry name" value="NITRATE_NITRITE SENSOR PROTEIN NARQ"/>
    <property type="match status" value="1"/>
</dbReference>
<accession>A0A4V1N2Z1</accession>
<dbReference type="EMBL" id="SBKN01000001">
    <property type="protein sequence ID" value="RXR24180.1"/>
    <property type="molecule type" value="Genomic_DNA"/>
</dbReference>
<dbReference type="InterPro" id="IPR019734">
    <property type="entry name" value="TPR_rpt"/>
</dbReference>
<dbReference type="InterPro" id="IPR011990">
    <property type="entry name" value="TPR-like_helical_dom_sf"/>
</dbReference>
<evidence type="ECO:0000256" key="10">
    <source>
        <dbReference type="SAM" id="Phobius"/>
    </source>
</evidence>
<dbReference type="AlphaFoldDB" id="A0A4V1N2Z1"/>
<reference evidence="13" key="1">
    <citation type="submission" date="2019-01" db="EMBL/GenBank/DDBJ databases">
        <title>Cytophagaceae bacterium strain CAR-16.</title>
        <authorList>
            <person name="Chen W.-M."/>
        </authorList>
    </citation>
    <scope>NUCLEOTIDE SEQUENCE [LARGE SCALE GENOMIC DNA]</scope>
    <source>
        <strain evidence="13">WWJ-16</strain>
    </source>
</reference>
<feature type="transmembrane region" description="Helical" evidence="10">
    <location>
        <begin position="407"/>
        <end position="425"/>
    </location>
</feature>
<dbReference type="InterPro" id="IPR050482">
    <property type="entry name" value="Sensor_HK_TwoCompSys"/>
</dbReference>
<dbReference type="GO" id="GO:0000155">
    <property type="term" value="F:phosphorelay sensor kinase activity"/>
    <property type="evidence" value="ECO:0007669"/>
    <property type="project" value="InterPro"/>
</dbReference>
<organism evidence="12 13">
    <name type="scientific">Flavobacterium stagni</name>
    <dbReference type="NCBI Taxonomy" id="2506421"/>
    <lineage>
        <taxon>Bacteria</taxon>
        <taxon>Pseudomonadati</taxon>
        <taxon>Bacteroidota</taxon>
        <taxon>Flavobacteriia</taxon>
        <taxon>Flavobacteriales</taxon>
        <taxon>Flavobacteriaceae</taxon>
        <taxon>Flavobacterium</taxon>
    </lineage>
</organism>
<dbReference type="EC" id="2.7.13.3" evidence="2"/>
<dbReference type="SMART" id="SM00028">
    <property type="entry name" value="TPR"/>
    <property type="match status" value="4"/>
</dbReference>
<feature type="domain" description="Histidine kinase" evidence="11">
    <location>
        <begin position="472"/>
        <end position="661"/>
    </location>
</feature>
<dbReference type="InterPro" id="IPR003594">
    <property type="entry name" value="HATPase_dom"/>
</dbReference>
<keyword evidence="3" id="KW-0597">Phosphoprotein</keyword>
<feature type="coiled-coil region" evidence="9">
    <location>
        <begin position="440"/>
        <end position="467"/>
    </location>
</feature>
<dbReference type="Gene3D" id="3.30.565.10">
    <property type="entry name" value="Histidine kinase-like ATPase, C-terminal domain"/>
    <property type="match status" value="1"/>
</dbReference>
<evidence type="ECO:0000256" key="7">
    <source>
        <dbReference type="ARBA" id="ARBA00022840"/>
    </source>
</evidence>
<dbReference type="Pfam" id="PF13424">
    <property type="entry name" value="TPR_12"/>
    <property type="match status" value="1"/>
</dbReference>
<keyword evidence="10" id="KW-1133">Transmembrane helix</keyword>
<keyword evidence="7" id="KW-0067">ATP-binding</keyword>
<dbReference type="InterPro" id="IPR005467">
    <property type="entry name" value="His_kinase_dom"/>
</dbReference>
<protein>
    <recommendedName>
        <fullName evidence="2">histidine kinase</fullName>
        <ecNumber evidence="2">2.7.13.3</ecNumber>
    </recommendedName>
</protein>
<keyword evidence="10" id="KW-0812">Transmembrane</keyword>
<evidence type="ECO:0000256" key="1">
    <source>
        <dbReference type="ARBA" id="ARBA00000085"/>
    </source>
</evidence>
<evidence type="ECO:0000256" key="5">
    <source>
        <dbReference type="ARBA" id="ARBA00022741"/>
    </source>
</evidence>
<dbReference type="Proteomes" id="UP000289857">
    <property type="component" value="Unassembled WGS sequence"/>
</dbReference>
<dbReference type="Pfam" id="PF07730">
    <property type="entry name" value="HisKA_3"/>
    <property type="match status" value="1"/>
</dbReference>
<evidence type="ECO:0000256" key="8">
    <source>
        <dbReference type="ARBA" id="ARBA00023012"/>
    </source>
</evidence>
<dbReference type="PROSITE" id="PS51257">
    <property type="entry name" value="PROKAR_LIPOPROTEIN"/>
    <property type="match status" value="1"/>
</dbReference>
<dbReference type="GO" id="GO:0005524">
    <property type="term" value="F:ATP binding"/>
    <property type="evidence" value="ECO:0007669"/>
    <property type="project" value="UniProtKB-KW"/>
</dbReference>
<keyword evidence="6" id="KW-0418">Kinase</keyword>
<keyword evidence="4" id="KW-0808">Transferase</keyword>
<dbReference type="PROSITE" id="PS50109">
    <property type="entry name" value="HIS_KIN"/>
    <property type="match status" value="1"/>
</dbReference>
<dbReference type="SUPFAM" id="SSF55874">
    <property type="entry name" value="ATPase domain of HSP90 chaperone/DNA topoisomerase II/histidine kinase"/>
    <property type="match status" value="1"/>
</dbReference>
<dbReference type="GO" id="GO:0016020">
    <property type="term" value="C:membrane"/>
    <property type="evidence" value="ECO:0007669"/>
    <property type="project" value="InterPro"/>
</dbReference>
<evidence type="ECO:0000256" key="2">
    <source>
        <dbReference type="ARBA" id="ARBA00012438"/>
    </source>
</evidence>
<dbReference type="Gene3D" id="1.25.40.10">
    <property type="entry name" value="Tetratricopeptide repeat domain"/>
    <property type="match status" value="1"/>
</dbReference>
<dbReference type="SUPFAM" id="SSF48452">
    <property type="entry name" value="TPR-like"/>
    <property type="match status" value="1"/>
</dbReference>
<keyword evidence="9" id="KW-0175">Coiled coil</keyword>
<gene>
    <name evidence="12" type="ORF">EQG61_01725</name>
</gene>
<evidence type="ECO:0000313" key="12">
    <source>
        <dbReference type="EMBL" id="RXR24180.1"/>
    </source>
</evidence>